<gene>
    <name evidence="1" type="ORF">GO988_14260</name>
</gene>
<dbReference type="PANTHER" id="PTHR35802">
    <property type="entry name" value="PROTEASE SYNTHASE AND SPORULATION PROTEIN PAI 2"/>
    <property type="match status" value="1"/>
</dbReference>
<dbReference type="PIRSF" id="PIRSF010372">
    <property type="entry name" value="PaiB"/>
    <property type="match status" value="1"/>
</dbReference>
<sequence>MYTPPAFRFADQPEQVAFMQRYSFATLVTVSGGQPVATHLPVVVSVQGGEVRLLSHLAKANPQWRDLANQVALVIFSAPHAYISPTHYDQERSVPTWNYVAVHAYGRAQVVTEEARTFEILEATIACFEAAYQPQWERLPAEYKTKMAAGIVAFELVVTDLQAQKKLSQNKTAAERARIQASLAGSPQPAEQDLAAYMGSLPSA</sequence>
<dbReference type="AlphaFoldDB" id="A0A7K1TGF7"/>
<protein>
    <submittedName>
        <fullName evidence="1">FMN-binding negative transcriptional regulator</fullName>
    </submittedName>
</protein>
<dbReference type="EMBL" id="WQKZ01000003">
    <property type="protein sequence ID" value="MVN77495.1"/>
    <property type="molecule type" value="Genomic_DNA"/>
</dbReference>
<evidence type="ECO:0000313" key="1">
    <source>
        <dbReference type="EMBL" id="MVN77495.1"/>
    </source>
</evidence>
<dbReference type="InterPro" id="IPR007396">
    <property type="entry name" value="TR_PAI2-type"/>
</dbReference>
<reference evidence="1 2" key="1">
    <citation type="submission" date="2019-12" db="EMBL/GenBank/DDBJ databases">
        <title>Hymenobacter sp. HMF4947 Genome sequencing and assembly.</title>
        <authorList>
            <person name="Kang H."/>
            <person name="Cha I."/>
            <person name="Kim H."/>
            <person name="Joh K."/>
        </authorList>
    </citation>
    <scope>NUCLEOTIDE SEQUENCE [LARGE SCALE GENOMIC DNA]</scope>
    <source>
        <strain evidence="1 2">HMF4947</strain>
    </source>
</reference>
<evidence type="ECO:0000313" key="2">
    <source>
        <dbReference type="Proteomes" id="UP000441336"/>
    </source>
</evidence>
<proteinExistence type="predicted"/>
<dbReference type="SUPFAM" id="SSF50475">
    <property type="entry name" value="FMN-binding split barrel"/>
    <property type="match status" value="1"/>
</dbReference>
<name>A0A7K1TGF7_9BACT</name>
<organism evidence="1 2">
    <name type="scientific">Hymenobacter ginkgonis</name>
    <dbReference type="NCBI Taxonomy" id="2682976"/>
    <lineage>
        <taxon>Bacteria</taxon>
        <taxon>Pseudomonadati</taxon>
        <taxon>Bacteroidota</taxon>
        <taxon>Cytophagia</taxon>
        <taxon>Cytophagales</taxon>
        <taxon>Hymenobacteraceae</taxon>
        <taxon>Hymenobacter</taxon>
    </lineage>
</organism>
<dbReference type="PANTHER" id="PTHR35802:SF1">
    <property type="entry name" value="PROTEASE SYNTHASE AND SPORULATION PROTEIN PAI 2"/>
    <property type="match status" value="1"/>
</dbReference>
<keyword evidence="2" id="KW-1185">Reference proteome</keyword>
<accession>A0A7K1TGF7</accession>
<dbReference type="RefSeq" id="WP_157566577.1">
    <property type="nucleotide sequence ID" value="NZ_WQKZ01000003.1"/>
</dbReference>
<dbReference type="Proteomes" id="UP000441336">
    <property type="component" value="Unassembled WGS sequence"/>
</dbReference>
<comment type="caution">
    <text evidence="1">The sequence shown here is derived from an EMBL/GenBank/DDBJ whole genome shotgun (WGS) entry which is preliminary data.</text>
</comment>
<dbReference type="Gene3D" id="2.30.110.10">
    <property type="entry name" value="Electron Transport, Fmn-binding Protein, Chain A"/>
    <property type="match status" value="1"/>
</dbReference>
<dbReference type="Pfam" id="PF04299">
    <property type="entry name" value="FMN_bind_2"/>
    <property type="match status" value="1"/>
</dbReference>
<dbReference type="InterPro" id="IPR012349">
    <property type="entry name" value="Split_barrel_FMN-bd"/>
</dbReference>